<name>A0AAD6V3U0_9AGAR</name>
<proteinExistence type="predicted"/>
<keyword evidence="3" id="KW-1185">Reference proteome</keyword>
<accession>A0AAD6V3U0</accession>
<feature type="compositionally biased region" description="Basic and acidic residues" evidence="1">
    <location>
        <begin position="42"/>
        <end position="51"/>
    </location>
</feature>
<reference evidence="2" key="1">
    <citation type="submission" date="2023-03" db="EMBL/GenBank/DDBJ databases">
        <title>Massive genome expansion in bonnet fungi (Mycena s.s.) driven by repeated elements and novel gene families across ecological guilds.</title>
        <authorList>
            <consortium name="Lawrence Berkeley National Laboratory"/>
            <person name="Harder C.B."/>
            <person name="Miyauchi S."/>
            <person name="Viragh M."/>
            <person name="Kuo A."/>
            <person name="Thoen E."/>
            <person name="Andreopoulos B."/>
            <person name="Lu D."/>
            <person name="Skrede I."/>
            <person name="Drula E."/>
            <person name="Henrissat B."/>
            <person name="Morin E."/>
            <person name="Kohler A."/>
            <person name="Barry K."/>
            <person name="LaButti K."/>
            <person name="Morin E."/>
            <person name="Salamov A."/>
            <person name="Lipzen A."/>
            <person name="Mereny Z."/>
            <person name="Hegedus B."/>
            <person name="Baldrian P."/>
            <person name="Stursova M."/>
            <person name="Weitz H."/>
            <person name="Taylor A."/>
            <person name="Grigoriev I.V."/>
            <person name="Nagy L.G."/>
            <person name="Martin F."/>
            <person name="Kauserud H."/>
        </authorList>
    </citation>
    <scope>NUCLEOTIDE SEQUENCE</scope>
    <source>
        <strain evidence="2">9144</strain>
    </source>
</reference>
<sequence length="202" mass="23216">MQRNMARPPKYITDDEKVTANILKCKRGKAANRKHKRKAAKAPKDNPKDDPFPARLCEDLTELAAIPLPTHEFNFKDAAEGVVDEGFLAECRMGVWAQRPPFPDNGDARDSGHSVDVVQDWLLGFWYRDLGKEDARRKSDFQKNPEVAQKDLREEIQVLLSKYEALKCIEYAPGTPQHSMLQFWKRLDALQIHHLFTTNFVV</sequence>
<feature type="compositionally biased region" description="Basic residues" evidence="1">
    <location>
        <begin position="24"/>
        <end position="41"/>
    </location>
</feature>
<evidence type="ECO:0000256" key="1">
    <source>
        <dbReference type="SAM" id="MobiDB-lite"/>
    </source>
</evidence>
<protein>
    <submittedName>
        <fullName evidence="2">Uncharacterized protein</fullName>
    </submittedName>
</protein>
<evidence type="ECO:0000313" key="3">
    <source>
        <dbReference type="Proteomes" id="UP001219525"/>
    </source>
</evidence>
<comment type="caution">
    <text evidence="2">The sequence shown here is derived from an EMBL/GenBank/DDBJ whole genome shotgun (WGS) entry which is preliminary data.</text>
</comment>
<organism evidence="2 3">
    <name type="scientific">Mycena pura</name>
    <dbReference type="NCBI Taxonomy" id="153505"/>
    <lineage>
        <taxon>Eukaryota</taxon>
        <taxon>Fungi</taxon>
        <taxon>Dikarya</taxon>
        <taxon>Basidiomycota</taxon>
        <taxon>Agaricomycotina</taxon>
        <taxon>Agaricomycetes</taxon>
        <taxon>Agaricomycetidae</taxon>
        <taxon>Agaricales</taxon>
        <taxon>Marasmiineae</taxon>
        <taxon>Mycenaceae</taxon>
        <taxon>Mycena</taxon>
    </lineage>
</organism>
<dbReference type="AlphaFoldDB" id="A0AAD6V3U0"/>
<dbReference type="Proteomes" id="UP001219525">
    <property type="component" value="Unassembled WGS sequence"/>
</dbReference>
<gene>
    <name evidence="2" type="ORF">GGX14DRAFT_570914</name>
</gene>
<evidence type="ECO:0000313" key="2">
    <source>
        <dbReference type="EMBL" id="KAJ7202013.1"/>
    </source>
</evidence>
<feature type="region of interest" description="Disordered" evidence="1">
    <location>
        <begin position="24"/>
        <end position="51"/>
    </location>
</feature>
<dbReference type="EMBL" id="JARJCW010000056">
    <property type="protein sequence ID" value="KAJ7202013.1"/>
    <property type="molecule type" value="Genomic_DNA"/>
</dbReference>